<evidence type="ECO:0000313" key="8">
    <source>
        <dbReference type="EMBL" id="KAJ4967590.1"/>
    </source>
</evidence>
<evidence type="ECO:0000313" key="9">
    <source>
        <dbReference type="Proteomes" id="UP001141806"/>
    </source>
</evidence>
<dbReference type="Gene3D" id="2.170.150.80">
    <property type="entry name" value="NAC domain"/>
    <property type="match status" value="1"/>
</dbReference>
<dbReference type="Proteomes" id="UP001141806">
    <property type="component" value="Unassembled WGS sequence"/>
</dbReference>
<evidence type="ECO:0000256" key="2">
    <source>
        <dbReference type="ARBA" id="ARBA00023015"/>
    </source>
</evidence>
<name>A0A9Q0QPZ4_9MAGN</name>
<dbReference type="GO" id="GO:0006355">
    <property type="term" value="P:regulation of DNA-templated transcription"/>
    <property type="evidence" value="ECO:0007669"/>
    <property type="project" value="InterPro"/>
</dbReference>
<accession>A0A9Q0QPZ4</accession>
<evidence type="ECO:0000259" key="7">
    <source>
        <dbReference type="PROSITE" id="PS51005"/>
    </source>
</evidence>
<keyword evidence="3" id="KW-0238">DNA-binding</keyword>
<dbReference type="AlphaFoldDB" id="A0A9Q0QPZ4"/>
<gene>
    <name evidence="8" type="ORF">NE237_019439</name>
</gene>
<feature type="domain" description="NAC" evidence="7">
    <location>
        <begin position="9"/>
        <end position="141"/>
    </location>
</feature>
<evidence type="ECO:0000256" key="6">
    <source>
        <dbReference type="SAM" id="MobiDB-lite"/>
    </source>
</evidence>
<keyword evidence="4" id="KW-0804">Transcription</keyword>
<keyword evidence="2" id="KW-0805">Transcription regulation</keyword>
<dbReference type="InterPro" id="IPR036093">
    <property type="entry name" value="NAC_dom_sf"/>
</dbReference>
<proteinExistence type="predicted"/>
<dbReference type="PANTHER" id="PTHR31989">
    <property type="entry name" value="NAC DOMAIN-CONTAINING PROTEIN 82-RELATED"/>
    <property type="match status" value="1"/>
</dbReference>
<evidence type="ECO:0000256" key="5">
    <source>
        <dbReference type="ARBA" id="ARBA00023242"/>
    </source>
</evidence>
<dbReference type="Pfam" id="PF02365">
    <property type="entry name" value="NAM"/>
    <property type="match status" value="1"/>
</dbReference>
<dbReference type="OrthoDB" id="1625833at2759"/>
<comment type="subcellular location">
    <subcellularLocation>
        <location evidence="1">Nucleus</location>
    </subcellularLocation>
</comment>
<evidence type="ECO:0000256" key="4">
    <source>
        <dbReference type="ARBA" id="ARBA00023163"/>
    </source>
</evidence>
<dbReference type="PROSITE" id="PS51005">
    <property type="entry name" value="NAC"/>
    <property type="match status" value="1"/>
</dbReference>
<dbReference type="InterPro" id="IPR003441">
    <property type="entry name" value="NAC-dom"/>
</dbReference>
<dbReference type="EMBL" id="JAMYWD010000007">
    <property type="protein sequence ID" value="KAJ4967590.1"/>
    <property type="molecule type" value="Genomic_DNA"/>
</dbReference>
<protein>
    <recommendedName>
        <fullName evidence="7">NAC domain-containing protein</fullName>
    </recommendedName>
</protein>
<reference evidence="8" key="1">
    <citation type="journal article" date="2023" name="Plant J.">
        <title>The genome of the king protea, Protea cynaroides.</title>
        <authorList>
            <person name="Chang J."/>
            <person name="Duong T.A."/>
            <person name="Schoeman C."/>
            <person name="Ma X."/>
            <person name="Roodt D."/>
            <person name="Barker N."/>
            <person name="Li Z."/>
            <person name="Van de Peer Y."/>
            <person name="Mizrachi E."/>
        </authorList>
    </citation>
    <scope>NUCLEOTIDE SEQUENCE</scope>
    <source>
        <tissue evidence="8">Young leaves</tissue>
    </source>
</reference>
<evidence type="ECO:0000256" key="1">
    <source>
        <dbReference type="ARBA" id="ARBA00004123"/>
    </source>
</evidence>
<feature type="compositionally biased region" description="Low complexity" evidence="6">
    <location>
        <begin position="327"/>
        <end position="338"/>
    </location>
</feature>
<feature type="region of interest" description="Disordered" evidence="6">
    <location>
        <begin position="321"/>
        <end position="340"/>
    </location>
</feature>
<sequence length="368" mass="40730">MCPSAPVPPLADIEFHCTDDELVEHLERMVCGAPLPANVIMEVNPYNVLPWNLPDKIWYFFNSEDPKVTGTGYWKATGEGRIISKNSTTTGCKTTLEFYTDEAPYGTKTDWMMYEYKIYQKGLLEKNEIQDSSSLCRVFLNSIQNPDYEAHHSRAGADDASGDYIHPMSAIRVNAEEICLHAQDGSSRSQVIHGSDEDGPTAVSEMHLPDQRPDNPVQALHENYDFSRGDFLELLDLVKPGSPSSGSENLSCLSMSSDECSDSLALLRDLEGGKGQNTQKNQINSNFSVSISHRPNQMVFKPTSSGSAVEQHVLDINMQKHVADQGSSTSSENDAASSCGLPADSIARNKAVGRMTKLKRKYWCFMPF</sequence>
<evidence type="ECO:0000256" key="3">
    <source>
        <dbReference type="ARBA" id="ARBA00023125"/>
    </source>
</evidence>
<dbReference type="SUPFAM" id="SSF101941">
    <property type="entry name" value="NAC domain"/>
    <property type="match status" value="1"/>
</dbReference>
<comment type="caution">
    <text evidence="8">The sequence shown here is derived from an EMBL/GenBank/DDBJ whole genome shotgun (WGS) entry which is preliminary data.</text>
</comment>
<dbReference type="GO" id="GO:0003677">
    <property type="term" value="F:DNA binding"/>
    <property type="evidence" value="ECO:0007669"/>
    <property type="project" value="UniProtKB-KW"/>
</dbReference>
<organism evidence="8 9">
    <name type="scientific">Protea cynaroides</name>
    <dbReference type="NCBI Taxonomy" id="273540"/>
    <lineage>
        <taxon>Eukaryota</taxon>
        <taxon>Viridiplantae</taxon>
        <taxon>Streptophyta</taxon>
        <taxon>Embryophyta</taxon>
        <taxon>Tracheophyta</taxon>
        <taxon>Spermatophyta</taxon>
        <taxon>Magnoliopsida</taxon>
        <taxon>Proteales</taxon>
        <taxon>Proteaceae</taxon>
        <taxon>Protea</taxon>
    </lineage>
</organism>
<dbReference type="GO" id="GO:0005634">
    <property type="term" value="C:nucleus"/>
    <property type="evidence" value="ECO:0007669"/>
    <property type="project" value="UniProtKB-SubCell"/>
</dbReference>
<keyword evidence="9" id="KW-1185">Reference proteome</keyword>
<keyword evidence="5" id="KW-0539">Nucleus</keyword>